<keyword evidence="1" id="KW-1133">Transmembrane helix</keyword>
<comment type="caution">
    <text evidence="2">The sequence shown here is derived from an EMBL/GenBank/DDBJ whole genome shotgun (WGS) entry which is preliminary data.</text>
</comment>
<reference evidence="2" key="1">
    <citation type="journal article" date="2019" name="bioRxiv">
        <title>The Genome of the Zebra Mussel, Dreissena polymorpha: A Resource for Invasive Species Research.</title>
        <authorList>
            <person name="McCartney M.A."/>
            <person name="Auch B."/>
            <person name="Kono T."/>
            <person name="Mallez S."/>
            <person name="Zhang Y."/>
            <person name="Obille A."/>
            <person name="Becker A."/>
            <person name="Abrahante J.E."/>
            <person name="Garbe J."/>
            <person name="Badalamenti J.P."/>
            <person name="Herman A."/>
            <person name="Mangelson H."/>
            <person name="Liachko I."/>
            <person name="Sullivan S."/>
            <person name="Sone E.D."/>
            <person name="Koren S."/>
            <person name="Silverstein K.A.T."/>
            <person name="Beckman K.B."/>
            <person name="Gohl D.M."/>
        </authorList>
    </citation>
    <scope>NUCLEOTIDE SEQUENCE</scope>
    <source>
        <strain evidence="2">Duluth1</strain>
        <tissue evidence="2">Whole animal</tissue>
    </source>
</reference>
<sequence length="98" mass="11126">MAAARIARNVLSRSNVFSLQNIVNKHARCCSVVAGSTQHALSVKRRIDKAREASLLGGGQKRIEKQHQKVYTLLHIELFVDLFGWYMLFFWGSLVLLL</sequence>
<keyword evidence="1" id="KW-0812">Transmembrane</keyword>
<organism evidence="2 3">
    <name type="scientific">Dreissena polymorpha</name>
    <name type="common">Zebra mussel</name>
    <name type="synonym">Mytilus polymorpha</name>
    <dbReference type="NCBI Taxonomy" id="45954"/>
    <lineage>
        <taxon>Eukaryota</taxon>
        <taxon>Metazoa</taxon>
        <taxon>Spiralia</taxon>
        <taxon>Lophotrochozoa</taxon>
        <taxon>Mollusca</taxon>
        <taxon>Bivalvia</taxon>
        <taxon>Autobranchia</taxon>
        <taxon>Heteroconchia</taxon>
        <taxon>Euheterodonta</taxon>
        <taxon>Imparidentia</taxon>
        <taxon>Neoheterodontei</taxon>
        <taxon>Myida</taxon>
        <taxon>Dreissenoidea</taxon>
        <taxon>Dreissenidae</taxon>
        <taxon>Dreissena</taxon>
    </lineage>
</organism>
<evidence type="ECO:0000313" key="3">
    <source>
        <dbReference type="Proteomes" id="UP000828390"/>
    </source>
</evidence>
<name>A0A9D4FTZ2_DREPO</name>
<gene>
    <name evidence="2" type="ORF">DPMN_132493</name>
</gene>
<evidence type="ECO:0000256" key="1">
    <source>
        <dbReference type="SAM" id="Phobius"/>
    </source>
</evidence>
<accession>A0A9D4FTZ2</accession>
<dbReference type="AlphaFoldDB" id="A0A9D4FTZ2"/>
<dbReference type="EMBL" id="JAIWYP010000006">
    <property type="protein sequence ID" value="KAH3804211.1"/>
    <property type="molecule type" value="Genomic_DNA"/>
</dbReference>
<keyword evidence="1" id="KW-0472">Membrane</keyword>
<reference evidence="2" key="2">
    <citation type="submission" date="2020-11" db="EMBL/GenBank/DDBJ databases">
        <authorList>
            <person name="McCartney M.A."/>
            <person name="Auch B."/>
            <person name="Kono T."/>
            <person name="Mallez S."/>
            <person name="Becker A."/>
            <person name="Gohl D.M."/>
            <person name="Silverstein K.A.T."/>
            <person name="Koren S."/>
            <person name="Bechman K.B."/>
            <person name="Herman A."/>
            <person name="Abrahante J.E."/>
            <person name="Garbe J."/>
        </authorList>
    </citation>
    <scope>NUCLEOTIDE SEQUENCE</scope>
    <source>
        <strain evidence="2">Duluth1</strain>
        <tissue evidence="2">Whole animal</tissue>
    </source>
</reference>
<proteinExistence type="predicted"/>
<dbReference type="Proteomes" id="UP000828390">
    <property type="component" value="Unassembled WGS sequence"/>
</dbReference>
<evidence type="ECO:0000313" key="2">
    <source>
        <dbReference type="EMBL" id="KAH3804211.1"/>
    </source>
</evidence>
<protein>
    <submittedName>
        <fullName evidence="2">Uncharacterized protein</fullName>
    </submittedName>
</protein>
<keyword evidence="3" id="KW-1185">Reference proteome</keyword>
<feature type="transmembrane region" description="Helical" evidence="1">
    <location>
        <begin position="70"/>
        <end position="91"/>
    </location>
</feature>